<evidence type="ECO:0000259" key="5">
    <source>
        <dbReference type="PROSITE" id="PS50026"/>
    </source>
</evidence>
<dbReference type="Pfam" id="PF23283">
    <property type="entry name" value="D8C_UMOD"/>
    <property type="match status" value="1"/>
</dbReference>
<dbReference type="PROSITE" id="PS00022">
    <property type="entry name" value="EGF_1"/>
    <property type="match status" value="3"/>
</dbReference>
<gene>
    <name evidence="7" type="ORF">MG293_006675</name>
</gene>
<accession>A0AAD4YET9</accession>
<comment type="caution">
    <text evidence="4">Lacks conserved residue(s) required for the propagation of feature annotation.</text>
</comment>
<evidence type="ECO:0000256" key="1">
    <source>
        <dbReference type="ARBA" id="ARBA00022729"/>
    </source>
</evidence>
<dbReference type="InterPro" id="IPR050969">
    <property type="entry name" value="Dev_Signal_Modulators"/>
</dbReference>
<keyword evidence="1" id="KW-0732">Signal</keyword>
<evidence type="ECO:0000256" key="3">
    <source>
        <dbReference type="ARBA" id="ARBA00023180"/>
    </source>
</evidence>
<evidence type="ECO:0000259" key="6">
    <source>
        <dbReference type="PROSITE" id="PS51233"/>
    </source>
</evidence>
<keyword evidence="3" id="KW-0325">Glycoprotein</keyword>
<dbReference type="SMART" id="SM00181">
    <property type="entry name" value="EGF"/>
    <property type="match status" value="5"/>
</dbReference>
<feature type="domain" description="EGF-like" evidence="5">
    <location>
        <begin position="797"/>
        <end position="829"/>
    </location>
</feature>
<feature type="disulfide bond" evidence="4">
    <location>
        <begin position="667"/>
        <end position="676"/>
    </location>
</feature>
<dbReference type="PROSITE" id="PS51233">
    <property type="entry name" value="VWFD"/>
    <property type="match status" value="1"/>
</dbReference>
<dbReference type="PANTHER" id="PTHR14949:SF53">
    <property type="entry name" value="VON WILLEBRAND FACTOR D AND EGF DOMAIN-CONTAINING PROTEIN"/>
    <property type="match status" value="1"/>
</dbReference>
<feature type="domain" description="VWFD" evidence="6">
    <location>
        <begin position="325"/>
        <end position="540"/>
    </location>
</feature>
<feature type="non-terminal residue" evidence="7">
    <location>
        <position position="830"/>
    </location>
</feature>
<dbReference type="GO" id="GO:0005509">
    <property type="term" value="F:calcium ion binding"/>
    <property type="evidence" value="ECO:0007669"/>
    <property type="project" value="InterPro"/>
</dbReference>
<dbReference type="GO" id="GO:0005102">
    <property type="term" value="F:signaling receptor binding"/>
    <property type="evidence" value="ECO:0007669"/>
    <property type="project" value="TreeGrafter"/>
</dbReference>
<evidence type="ECO:0000313" key="8">
    <source>
        <dbReference type="Proteomes" id="UP001214576"/>
    </source>
</evidence>
<feature type="disulfide bond" evidence="4">
    <location>
        <begin position="749"/>
        <end position="759"/>
    </location>
</feature>
<dbReference type="PANTHER" id="PTHR14949">
    <property type="entry name" value="EGF-LIKE-DOMAIN, MULTIPLE 7, 8"/>
    <property type="match status" value="1"/>
</dbReference>
<reference evidence="7" key="1">
    <citation type="submission" date="2022-03" db="EMBL/GenBank/DDBJ databases">
        <title>Genomic analyses of argali, domestic sheep and their hybrids provide insights into chromosomal evolution, heterosis and genetic basis of agronomic traits.</title>
        <authorList>
            <person name="Li M."/>
        </authorList>
    </citation>
    <scope>NUCLEOTIDE SEQUENCE</scope>
    <source>
        <strain evidence="7">CAU-MHL-2022a</strain>
        <tissue evidence="7">Skin</tissue>
    </source>
</reference>
<feature type="disulfide bond" evidence="4">
    <location>
        <begin position="767"/>
        <end position="776"/>
    </location>
</feature>
<dbReference type="InterPro" id="IPR057885">
    <property type="entry name" value="Ig_VWDE"/>
</dbReference>
<evidence type="ECO:0000256" key="2">
    <source>
        <dbReference type="ARBA" id="ARBA00023157"/>
    </source>
</evidence>
<dbReference type="InterPro" id="IPR000742">
    <property type="entry name" value="EGF"/>
</dbReference>
<dbReference type="SUPFAM" id="SSF57196">
    <property type="entry name" value="EGF/Laminin"/>
    <property type="match status" value="1"/>
</dbReference>
<feature type="disulfide bond" evidence="4">
    <location>
        <begin position="801"/>
        <end position="811"/>
    </location>
</feature>
<dbReference type="AlphaFoldDB" id="A0AAD4YET9"/>
<dbReference type="SMART" id="SM00179">
    <property type="entry name" value="EGF_CA"/>
    <property type="match status" value="2"/>
</dbReference>
<evidence type="ECO:0008006" key="9">
    <source>
        <dbReference type="Google" id="ProtNLM"/>
    </source>
</evidence>
<feature type="domain" description="EGF-like" evidence="5">
    <location>
        <begin position="638"/>
        <end position="677"/>
    </location>
</feature>
<keyword evidence="8" id="KW-1185">Reference proteome</keyword>
<keyword evidence="4" id="KW-0245">EGF-like domain</keyword>
<dbReference type="InterPro" id="IPR001846">
    <property type="entry name" value="VWF_type-D"/>
</dbReference>
<dbReference type="PROSITE" id="PS50026">
    <property type="entry name" value="EGF_3"/>
    <property type="match status" value="3"/>
</dbReference>
<sequence length="830" mass="92712">MPTKCVEMNHCGSQAPMWLSLKDSETLPPPGELSNCHTVKDCCLFQIPVFVRNCEKFFVYFLQPTQGCMGYCAEGEKTCQLSASLPSPAPGRPQVVAELIESRLFCRCAFDVFPTNNSMGFHIAWSRLSSQEIKEELKQETTVQVFSLLELDGINLSGDRVCSRSRIFFYFHKCVNFKKWILKLEVGTNWELSIDTYIVITISEDGNEYQLRIESTVPIVCPIGFSELDQECKISLKLTTVDQGTEQLGLNWALSSCPMDLHQTSSCATGTCSQAFVYYTVVTDFSQDGNRVTNIVVEPRVHENFLWNSYISDSTQIRVKDVPTAYCYSFTDPHIITFDGRMYDNFRNGTFVLYKSMPHDFEVHVRQGDCGSFHYPVSCNCGFVAKEGEVVTFDMCSGQLHESQPYLFVKSQDVTSNIKISEQVLGQGFKESPSIKCEFNSSKWVLEEALYTYTVSQNSRTVDCQLPADVQQFSTIDMMGEKPIMKFSNPKIMTIYDGACQVCGLYEKDLCTRKENVCIINGLCYIEGDKNLTSPCSICRTKISKFTWSFLEKNQPPVIQIAPYRLQTFSGENFVYHFTAFDTEGSDIHFILDSGPRGANISSAGLLMWKTNLQTPQKFTLHINDDCNAETRVMIEVTVMSCDCLNGGSCVSDTKFPPGSGAYLCVCLPGFHGDLCEKNVTECQLNPCGLGRCIRGLHSYSCNCPPELKALFFTAVCHPDCKIYGKCIKPNICECPPGHDGTTCDEAICQPPCKNGGHCMRNNVCTCPVGDTGRRCQNSKTLLNMTSKLSFKLLFSFAAICFQKCKNGGDCIAPSICHCPTTWAGAQCQI</sequence>
<feature type="disulfide bond" evidence="4">
    <location>
        <begin position="819"/>
        <end position="828"/>
    </location>
</feature>
<dbReference type="InterPro" id="IPR057774">
    <property type="entry name" value="D8C_UMOD/GP2/OIT3-like"/>
</dbReference>
<dbReference type="EMBL" id="JAKZEL010000005">
    <property type="protein sequence ID" value="KAI4543881.1"/>
    <property type="molecule type" value="Genomic_DNA"/>
</dbReference>
<dbReference type="Proteomes" id="UP001214576">
    <property type="component" value="Unassembled WGS sequence"/>
</dbReference>
<keyword evidence="2 4" id="KW-1015">Disulfide bond</keyword>
<dbReference type="GO" id="GO:0005576">
    <property type="term" value="C:extracellular region"/>
    <property type="evidence" value="ECO:0007669"/>
    <property type="project" value="TreeGrafter"/>
</dbReference>
<feature type="domain" description="EGF-like" evidence="5">
    <location>
        <begin position="745"/>
        <end position="777"/>
    </location>
</feature>
<name>A0AAD4YET9_OVIAM</name>
<dbReference type="FunFam" id="2.10.25.10:FF:000499">
    <property type="entry name" value="Predicted protein"/>
    <property type="match status" value="1"/>
</dbReference>
<dbReference type="Gene3D" id="2.10.25.10">
    <property type="entry name" value="Laminin"/>
    <property type="match status" value="3"/>
</dbReference>
<evidence type="ECO:0000256" key="4">
    <source>
        <dbReference type="PROSITE-ProRule" id="PRU00076"/>
    </source>
</evidence>
<dbReference type="PROSITE" id="PS01186">
    <property type="entry name" value="EGF_2"/>
    <property type="match status" value="1"/>
</dbReference>
<organism evidence="7 8">
    <name type="scientific">Ovis ammon polii</name>
    <dbReference type="NCBI Taxonomy" id="230172"/>
    <lineage>
        <taxon>Eukaryota</taxon>
        <taxon>Metazoa</taxon>
        <taxon>Chordata</taxon>
        <taxon>Craniata</taxon>
        <taxon>Vertebrata</taxon>
        <taxon>Euteleostomi</taxon>
        <taxon>Mammalia</taxon>
        <taxon>Eutheria</taxon>
        <taxon>Laurasiatheria</taxon>
        <taxon>Artiodactyla</taxon>
        <taxon>Ruminantia</taxon>
        <taxon>Pecora</taxon>
        <taxon>Bovidae</taxon>
        <taxon>Caprinae</taxon>
        <taxon>Ovis</taxon>
    </lineage>
</organism>
<dbReference type="Pfam" id="PF25776">
    <property type="entry name" value="Ig_VWDE"/>
    <property type="match status" value="1"/>
</dbReference>
<protein>
    <recommendedName>
        <fullName evidence="9">von Willebrand factor D and EGF domain-containing protein</fullName>
    </recommendedName>
</protein>
<proteinExistence type="predicted"/>
<comment type="caution">
    <text evidence="7">The sequence shown here is derived from an EMBL/GenBank/DDBJ whole genome shotgun (WGS) entry which is preliminary data.</text>
</comment>
<dbReference type="GO" id="GO:0009986">
    <property type="term" value="C:cell surface"/>
    <property type="evidence" value="ECO:0007669"/>
    <property type="project" value="TreeGrafter"/>
</dbReference>
<dbReference type="InterPro" id="IPR001881">
    <property type="entry name" value="EGF-like_Ca-bd_dom"/>
</dbReference>
<evidence type="ECO:0000313" key="7">
    <source>
        <dbReference type="EMBL" id="KAI4543881.1"/>
    </source>
</evidence>